<evidence type="ECO:0000256" key="2">
    <source>
        <dbReference type="ARBA" id="ARBA00022692"/>
    </source>
</evidence>
<evidence type="ECO:0000256" key="1">
    <source>
        <dbReference type="ARBA" id="ARBA00004141"/>
    </source>
</evidence>
<sequence length="151" mass="16781">MFFLELVLIGTTLLCRGLGLLGLTFFTAWQNCTSVAFALMLVMTATTHFTATRYELTRMVPSFLPFPQALVTLTGIFEFLGAFGLLFPLTRNITGWCLILLLLVMFPANVKAAREQLPLRGKTATPLWLRIPMQLLIIGYALIAALPVFNP</sequence>
<dbReference type="PANTHER" id="PTHR36974:SF1">
    <property type="entry name" value="DOXX FAMILY MEMBRANE PROTEIN"/>
    <property type="match status" value="1"/>
</dbReference>
<dbReference type="PANTHER" id="PTHR36974">
    <property type="entry name" value="MEMBRANE PROTEIN-RELATED"/>
    <property type="match status" value="1"/>
</dbReference>
<keyword evidence="4 5" id="KW-0472">Membrane</keyword>
<evidence type="ECO:0000256" key="4">
    <source>
        <dbReference type="ARBA" id="ARBA00023136"/>
    </source>
</evidence>
<evidence type="ECO:0000256" key="3">
    <source>
        <dbReference type="ARBA" id="ARBA00022989"/>
    </source>
</evidence>
<gene>
    <name evidence="6" type="ORF">EI42_00441</name>
</gene>
<evidence type="ECO:0000256" key="5">
    <source>
        <dbReference type="SAM" id="Phobius"/>
    </source>
</evidence>
<proteinExistence type="predicted"/>
<feature type="transmembrane region" description="Helical" evidence="5">
    <location>
        <begin position="93"/>
        <end position="110"/>
    </location>
</feature>
<comment type="caution">
    <text evidence="6">The sequence shown here is derived from an EMBL/GenBank/DDBJ whole genome shotgun (WGS) entry which is preliminary data.</text>
</comment>
<evidence type="ECO:0000313" key="7">
    <source>
        <dbReference type="Proteomes" id="UP000248806"/>
    </source>
</evidence>
<keyword evidence="3 5" id="KW-1133">Transmembrane helix</keyword>
<accession>A0A326UCT5</accession>
<evidence type="ECO:0000313" key="6">
    <source>
        <dbReference type="EMBL" id="PZW36268.1"/>
    </source>
</evidence>
<feature type="transmembrane region" description="Helical" evidence="5">
    <location>
        <begin position="131"/>
        <end position="149"/>
    </location>
</feature>
<comment type="subcellular location">
    <subcellularLocation>
        <location evidence="1">Membrane</location>
        <topology evidence="1">Multi-pass membrane protein</topology>
    </subcellularLocation>
</comment>
<dbReference type="Proteomes" id="UP000248806">
    <property type="component" value="Unassembled WGS sequence"/>
</dbReference>
<keyword evidence="7" id="KW-1185">Reference proteome</keyword>
<dbReference type="InterPro" id="IPR032808">
    <property type="entry name" value="DoxX"/>
</dbReference>
<feature type="transmembrane region" description="Helical" evidence="5">
    <location>
        <begin position="66"/>
        <end position="87"/>
    </location>
</feature>
<dbReference type="OrthoDB" id="3267646at2"/>
<dbReference type="RefSeq" id="WP_111318371.1">
    <property type="nucleotide sequence ID" value="NZ_BIFX01000001.1"/>
</dbReference>
<reference evidence="6 7" key="1">
    <citation type="submission" date="2018-06" db="EMBL/GenBank/DDBJ databases">
        <title>Genomic Encyclopedia of Archaeal and Bacterial Type Strains, Phase II (KMG-II): from individual species to whole genera.</title>
        <authorList>
            <person name="Goeker M."/>
        </authorList>
    </citation>
    <scope>NUCLEOTIDE SEQUENCE [LARGE SCALE GENOMIC DNA]</scope>
    <source>
        <strain evidence="6 7">ATCC BAA-1881</strain>
    </source>
</reference>
<dbReference type="GO" id="GO:0016020">
    <property type="term" value="C:membrane"/>
    <property type="evidence" value="ECO:0007669"/>
    <property type="project" value="UniProtKB-SubCell"/>
</dbReference>
<dbReference type="Pfam" id="PF13564">
    <property type="entry name" value="DoxX_2"/>
    <property type="match status" value="1"/>
</dbReference>
<dbReference type="AlphaFoldDB" id="A0A326UCT5"/>
<organism evidence="6 7">
    <name type="scientific">Thermosporothrix hazakensis</name>
    <dbReference type="NCBI Taxonomy" id="644383"/>
    <lineage>
        <taxon>Bacteria</taxon>
        <taxon>Bacillati</taxon>
        <taxon>Chloroflexota</taxon>
        <taxon>Ktedonobacteria</taxon>
        <taxon>Ktedonobacterales</taxon>
        <taxon>Thermosporotrichaceae</taxon>
        <taxon>Thermosporothrix</taxon>
    </lineage>
</organism>
<dbReference type="EMBL" id="QKUF01000001">
    <property type="protein sequence ID" value="PZW36268.1"/>
    <property type="molecule type" value="Genomic_DNA"/>
</dbReference>
<name>A0A326UCT5_THEHA</name>
<protein>
    <submittedName>
        <fullName evidence="6">Putative membrane protein</fullName>
    </submittedName>
</protein>
<keyword evidence="2 5" id="KW-0812">Transmembrane</keyword>